<organism evidence="1 2">
    <name type="scientific">Beta vulgaris subsp. vulgaris</name>
    <name type="common">Beet</name>
    <dbReference type="NCBI Taxonomy" id="3555"/>
    <lineage>
        <taxon>Eukaryota</taxon>
        <taxon>Viridiplantae</taxon>
        <taxon>Streptophyta</taxon>
        <taxon>Embryophyta</taxon>
        <taxon>Tracheophyta</taxon>
        <taxon>Spermatophyta</taxon>
        <taxon>Magnoliopsida</taxon>
        <taxon>eudicotyledons</taxon>
        <taxon>Gunneridae</taxon>
        <taxon>Pentapetalae</taxon>
        <taxon>Caryophyllales</taxon>
        <taxon>Chenopodiaceae</taxon>
        <taxon>Betoideae</taxon>
        <taxon>Beta</taxon>
    </lineage>
</organism>
<name>A0A0J8B462_BETVV</name>
<reference evidence="1 2" key="1">
    <citation type="journal article" date="2014" name="Nature">
        <title>The genome of the recently domesticated crop plant sugar beet (Beta vulgaris).</title>
        <authorList>
            <person name="Dohm J.C."/>
            <person name="Minoche A.E."/>
            <person name="Holtgrawe D."/>
            <person name="Capella-Gutierrez S."/>
            <person name="Zakrzewski F."/>
            <person name="Tafer H."/>
            <person name="Rupp O."/>
            <person name="Sorensen T.R."/>
            <person name="Stracke R."/>
            <person name="Reinhardt R."/>
            <person name="Goesmann A."/>
            <person name="Kraft T."/>
            <person name="Schulz B."/>
            <person name="Stadler P.F."/>
            <person name="Schmidt T."/>
            <person name="Gabaldon T."/>
            <person name="Lehrach H."/>
            <person name="Weisshaar B."/>
            <person name="Himmelbauer H."/>
        </authorList>
    </citation>
    <scope>NUCLEOTIDE SEQUENCE [LARGE SCALE GENOMIC DNA]</scope>
    <source>
        <tissue evidence="1">Taproot</tissue>
    </source>
</reference>
<dbReference type="EMBL" id="KQ091964">
    <property type="protein sequence ID" value="KMS94617.1"/>
    <property type="molecule type" value="Genomic_DNA"/>
</dbReference>
<dbReference type="eggNOG" id="KOG4658">
    <property type="taxonomic scope" value="Eukaryota"/>
</dbReference>
<accession>A0A0J8B462</accession>
<evidence type="ECO:0000313" key="1">
    <source>
        <dbReference type="EMBL" id="KMS94617.1"/>
    </source>
</evidence>
<evidence type="ECO:0000313" key="2">
    <source>
        <dbReference type="Proteomes" id="UP000035740"/>
    </source>
</evidence>
<keyword evidence="2" id="KW-1185">Reference proteome</keyword>
<gene>
    <name evidence="1" type="ORF">BVRB_016960</name>
</gene>
<dbReference type="AlphaFoldDB" id="A0A0J8B462"/>
<sequence>MPTSLKTLVIEDCPLFSLSCSMEAQDWVESQHSPNLFIYQREEGAEAGGEEQGRRKADLVLANSKSDSQIACSDSEAQGFLSSEEDSM</sequence>
<dbReference type="Gramene" id="KMS94617">
    <property type="protein sequence ID" value="KMS94617"/>
    <property type="gene ID" value="BVRB_016960"/>
</dbReference>
<dbReference type="Proteomes" id="UP000035740">
    <property type="component" value="Unassembled WGS sequence"/>
</dbReference>
<proteinExistence type="predicted"/>
<protein>
    <submittedName>
        <fullName evidence="1">Uncharacterized protein</fullName>
    </submittedName>
</protein>